<evidence type="ECO:0000256" key="2">
    <source>
        <dbReference type="ARBA" id="ARBA00023136"/>
    </source>
</evidence>
<dbReference type="InterPro" id="IPR036737">
    <property type="entry name" value="OmpA-like_sf"/>
</dbReference>
<comment type="caution">
    <text evidence="8">The sequence shown here is derived from an EMBL/GenBank/DDBJ whole genome shotgun (WGS) entry which is preliminary data.</text>
</comment>
<evidence type="ECO:0000256" key="4">
    <source>
        <dbReference type="PROSITE-ProRule" id="PRU00473"/>
    </source>
</evidence>
<gene>
    <name evidence="8" type="ORF">HNQ57_000807</name>
</gene>
<dbReference type="Gene3D" id="3.30.1330.60">
    <property type="entry name" value="OmpA-like domain"/>
    <property type="match status" value="1"/>
</dbReference>
<dbReference type="PANTHER" id="PTHR30329:SF21">
    <property type="entry name" value="LIPOPROTEIN YIAD-RELATED"/>
    <property type="match status" value="1"/>
</dbReference>
<feature type="domain" description="OmpA-like" evidence="7">
    <location>
        <begin position="165"/>
        <end position="279"/>
    </location>
</feature>
<feature type="region of interest" description="Disordered" evidence="5">
    <location>
        <begin position="255"/>
        <end position="279"/>
    </location>
</feature>
<dbReference type="EMBL" id="JACHHW010000002">
    <property type="protein sequence ID" value="MBB5186546.1"/>
    <property type="molecule type" value="Genomic_DNA"/>
</dbReference>
<dbReference type="Proteomes" id="UP000536640">
    <property type="component" value="Unassembled WGS sequence"/>
</dbReference>
<evidence type="ECO:0000313" key="9">
    <source>
        <dbReference type="Proteomes" id="UP000536640"/>
    </source>
</evidence>
<dbReference type="AlphaFoldDB" id="A0A840R1X0"/>
<dbReference type="Pfam" id="PF00691">
    <property type="entry name" value="OmpA"/>
    <property type="match status" value="1"/>
</dbReference>
<evidence type="ECO:0000256" key="1">
    <source>
        <dbReference type="ARBA" id="ARBA00004442"/>
    </source>
</evidence>
<dbReference type="InterPro" id="IPR006664">
    <property type="entry name" value="OMP_bac"/>
</dbReference>
<feature type="signal peptide" evidence="6">
    <location>
        <begin position="1"/>
        <end position="23"/>
    </location>
</feature>
<keyword evidence="2 4" id="KW-0472">Membrane</keyword>
<dbReference type="InterPro" id="IPR006665">
    <property type="entry name" value="OmpA-like"/>
</dbReference>
<evidence type="ECO:0000256" key="5">
    <source>
        <dbReference type="SAM" id="MobiDB-lite"/>
    </source>
</evidence>
<reference evidence="8 9" key="1">
    <citation type="submission" date="2020-08" db="EMBL/GenBank/DDBJ databases">
        <title>Genomic Encyclopedia of Type Strains, Phase IV (KMG-IV): sequencing the most valuable type-strain genomes for metagenomic binning, comparative biology and taxonomic classification.</title>
        <authorList>
            <person name="Goeker M."/>
        </authorList>
    </citation>
    <scope>NUCLEOTIDE SEQUENCE [LARGE SCALE GENOMIC DNA]</scope>
    <source>
        <strain evidence="8 9">DSM 25701</strain>
    </source>
</reference>
<evidence type="ECO:0000313" key="8">
    <source>
        <dbReference type="EMBL" id="MBB5186546.1"/>
    </source>
</evidence>
<keyword evidence="9" id="KW-1185">Reference proteome</keyword>
<dbReference type="CDD" id="cd07185">
    <property type="entry name" value="OmpA_C-like"/>
    <property type="match status" value="1"/>
</dbReference>
<dbReference type="SUPFAM" id="SSF103088">
    <property type="entry name" value="OmpA-like"/>
    <property type="match status" value="1"/>
</dbReference>
<feature type="chain" id="PRO_5032270320" evidence="6">
    <location>
        <begin position="24"/>
        <end position="279"/>
    </location>
</feature>
<dbReference type="PANTHER" id="PTHR30329">
    <property type="entry name" value="STATOR ELEMENT OF FLAGELLAR MOTOR COMPLEX"/>
    <property type="match status" value="1"/>
</dbReference>
<accession>A0A840R1X0</accession>
<evidence type="ECO:0000256" key="6">
    <source>
        <dbReference type="SAM" id="SignalP"/>
    </source>
</evidence>
<dbReference type="GO" id="GO:0009279">
    <property type="term" value="C:cell outer membrane"/>
    <property type="evidence" value="ECO:0007669"/>
    <property type="project" value="UniProtKB-SubCell"/>
</dbReference>
<keyword evidence="3" id="KW-0998">Cell outer membrane</keyword>
<protein>
    <submittedName>
        <fullName evidence="8">OOP family OmpA-OmpF porin</fullName>
    </submittedName>
</protein>
<sequence length="279" mass="29144">MSFARNMCRFVVCLSLTMNAAHAGLVQDLLEQTGILAVVSPVTTAVGIDLNDSLGALDAGLTGNIQPLADELTSLAVTDDLLAMDQGILAADEGGGAVAIDALGSAKDQPALIPLANIDPVFTAGRMQADAYACADGDGDGVCDQDDQCLKTPRGIKTLANGCYIDGPQAQPLDGVFFAHDSSRLSLAAKAVLAMVVPVIQQSDAKRIEVGGHTDSLGADEYNLRLSEARANAVRTYLLSQGVSAERLVAKGYGMSQPRADNSTEAGRETNRRVELKRL</sequence>
<evidence type="ECO:0000259" key="7">
    <source>
        <dbReference type="PROSITE" id="PS51123"/>
    </source>
</evidence>
<proteinExistence type="predicted"/>
<evidence type="ECO:0000256" key="3">
    <source>
        <dbReference type="ARBA" id="ARBA00023237"/>
    </source>
</evidence>
<organism evidence="8 9">
    <name type="scientific">Zhongshania antarctica</name>
    <dbReference type="NCBI Taxonomy" id="641702"/>
    <lineage>
        <taxon>Bacteria</taxon>
        <taxon>Pseudomonadati</taxon>
        <taxon>Pseudomonadota</taxon>
        <taxon>Gammaproteobacteria</taxon>
        <taxon>Cellvibrionales</taxon>
        <taxon>Spongiibacteraceae</taxon>
        <taxon>Zhongshania</taxon>
    </lineage>
</organism>
<dbReference type="PRINTS" id="PR01021">
    <property type="entry name" value="OMPADOMAIN"/>
</dbReference>
<feature type="compositionally biased region" description="Basic and acidic residues" evidence="5">
    <location>
        <begin position="266"/>
        <end position="279"/>
    </location>
</feature>
<dbReference type="RefSeq" id="WP_184461328.1">
    <property type="nucleotide sequence ID" value="NZ_JACHHW010000002.1"/>
</dbReference>
<dbReference type="InterPro" id="IPR050330">
    <property type="entry name" value="Bact_OuterMem_StrucFunc"/>
</dbReference>
<dbReference type="PROSITE" id="PS51123">
    <property type="entry name" value="OMPA_2"/>
    <property type="match status" value="1"/>
</dbReference>
<name>A0A840R1X0_9GAMM</name>
<keyword evidence="6" id="KW-0732">Signal</keyword>
<comment type="subcellular location">
    <subcellularLocation>
        <location evidence="1">Cell outer membrane</location>
    </subcellularLocation>
</comment>
<dbReference type="PRINTS" id="PR01023">
    <property type="entry name" value="NAFLGMOTY"/>
</dbReference>